<keyword evidence="5" id="KW-0732">Signal</keyword>
<dbReference type="InterPro" id="IPR050162">
    <property type="entry name" value="MsrA_MetSO_reductase"/>
</dbReference>
<dbReference type="GO" id="GO:0034599">
    <property type="term" value="P:cellular response to oxidative stress"/>
    <property type="evidence" value="ECO:0007669"/>
    <property type="project" value="TreeGrafter"/>
</dbReference>
<dbReference type="Proteomes" id="UP000321249">
    <property type="component" value="Unassembled WGS sequence"/>
</dbReference>
<keyword evidence="1 4" id="KW-0560">Oxidoreductase</keyword>
<dbReference type="RefSeq" id="WP_147042127.1">
    <property type="nucleotide sequence ID" value="NZ_BAABIR010000002.1"/>
</dbReference>
<comment type="catalytic activity">
    <reaction evidence="3 4">
        <text>[thioredoxin]-disulfide + L-methionine + H2O = L-methionine (S)-S-oxide + [thioredoxin]-dithiol</text>
        <dbReference type="Rhea" id="RHEA:19993"/>
        <dbReference type="Rhea" id="RHEA-COMP:10698"/>
        <dbReference type="Rhea" id="RHEA-COMP:10700"/>
        <dbReference type="ChEBI" id="CHEBI:15377"/>
        <dbReference type="ChEBI" id="CHEBI:29950"/>
        <dbReference type="ChEBI" id="CHEBI:50058"/>
        <dbReference type="ChEBI" id="CHEBI:57844"/>
        <dbReference type="ChEBI" id="CHEBI:58772"/>
        <dbReference type="EC" id="1.8.4.11"/>
    </reaction>
</comment>
<dbReference type="EMBL" id="VOQQ01000001">
    <property type="protein sequence ID" value="TXC62739.1"/>
    <property type="molecule type" value="Genomic_DNA"/>
</dbReference>
<accession>A0A5C6TR94</accession>
<feature type="signal peptide" evidence="5">
    <location>
        <begin position="1"/>
        <end position="25"/>
    </location>
</feature>
<sequence>MRNGFLLLPLAALALVGAAPRTAVAYFAGGCFWSNETDMDRVPGVISTTSGYAGGHVRNPTYEQVSAGNTGHLETVRVVYDPARISYARLVDRFFHTMDPTDAGGQFCDRGPEYHTAVFVRTPEERRIALAVRARAGQVLHAPIATEVRPINGFYPAEAYHQDYARRNPVRYHLYRTGCGRDARVAQLWGRHA</sequence>
<dbReference type="PANTHER" id="PTHR42799:SF2">
    <property type="entry name" value="MITOCHONDRIAL PEPTIDE METHIONINE SULFOXIDE REDUCTASE"/>
    <property type="match status" value="1"/>
</dbReference>
<comment type="catalytic activity">
    <reaction evidence="2 4">
        <text>L-methionyl-[protein] + [thioredoxin]-disulfide + H2O = L-methionyl-(S)-S-oxide-[protein] + [thioredoxin]-dithiol</text>
        <dbReference type="Rhea" id="RHEA:14217"/>
        <dbReference type="Rhea" id="RHEA-COMP:10698"/>
        <dbReference type="Rhea" id="RHEA-COMP:10700"/>
        <dbReference type="Rhea" id="RHEA-COMP:12313"/>
        <dbReference type="Rhea" id="RHEA-COMP:12315"/>
        <dbReference type="ChEBI" id="CHEBI:15377"/>
        <dbReference type="ChEBI" id="CHEBI:16044"/>
        <dbReference type="ChEBI" id="CHEBI:29950"/>
        <dbReference type="ChEBI" id="CHEBI:44120"/>
        <dbReference type="ChEBI" id="CHEBI:50058"/>
        <dbReference type="EC" id="1.8.4.11"/>
    </reaction>
</comment>
<dbReference type="GO" id="GO:0008113">
    <property type="term" value="F:peptide-methionine (S)-S-oxide reductase activity"/>
    <property type="evidence" value="ECO:0007669"/>
    <property type="project" value="UniProtKB-UniRule"/>
</dbReference>
<evidence type="ECO:0000313" key="7">
    <source>
        <dbReference type="EMBL" id="TXC62739.1"/>
    </source>
</evidence>
<comment type="similarity">
    <text evidence="4">Belongs to the MsrA Met sulfoxide reductase family.</text>
</comment>
<dbReference type="NCBIfam" id="TIGR00401">
    <property type="entry name" value="msrA"/>
    <property type="match status" value="1"/>
</dbReference>
<dbReference type="GO" id="GO:0005737">
    <property type="term" value="C:cytoplasm"/>
    <property type="evidence" value="ECO:0007669"/>
    <property type="project" value="TreeGrafter"/>
</dbReference>
<reference evidence="7 8" key="1">
    <citation type="journal article" date="2015" name="J. Microbiol.">
        <title>Sphingosinicella ginsenosidimutans sp. nov., with ginsenoside converting activity.</title>
        <authorList>
            <person name="Kim J.K."/>
            <person name="Kang M.S."/>
            <person name="Park S.C."/>
            <person name="Kim K.M."/>
            <person name="Choi K."/>
            <person name="Yoon M.H."/>
            <person name="Im W.T."/>
        </authorList>
    </citation>
    <scope>NUCLEOTIDE SEQUENCE [LARGE SCALE GENOMIC DNA]</scope>
    <source>
        <strain evidence="7 8">BS-11</strain>
    </source>
</reference>
<dbReference type="InterPro" id="IPR036509">
    <property type="entry name" value="Met_Sox_Rdtase_MsrA_sf"/>
</dbReference>
<evidence type="ECO:0000256" key="1">
    <source>
        <dbReference type="ARBA" id="ARBA00023002"/>
    </source>
</evidence>
<evidence type="ECO:0000256" key="2">
    <source>
        <dbReference type="ARBA" id="ARBA00047806"/>
    </source>
</evidence>
<dbReference type="EC" id="1.8.4.11" evidence="4"/>
<evidence type="ECO:0000256" key="4">
    <source>
        <dbReference type="HAMAP-Rule" id="MF_01401"/>
    </source>
</evidence>
<proteinExistence type="inferred from homology"/>
<dbReference type="OrthoDB" id="4174719at2"/>
<dbReference type="AlphaFoldDB" id="A0A5C6TR94"/>
<dbReference type="InterPro" id="IPR002569">
    <property type="entry name" value="Met_Sox_Rdtase_MsrA_dom"/>
</dbReference>
<dbReference type="GO" id="GO:0033744">
    <property type="term" value="F:L-methionine:thioredoxin-disulfide S-oxidoreductase activity"/>
    <property type="evidence" value="ECO:0007669"/>
    <property type="project" value="RHEA"/>
</dbReference>
<gene>
    <name evidence="4 7" type="primary">msrA</name>
    <name evidence="7" type="ORF">FRZ32_03105</name>
</gene>
<dbReference type="HAMAP" id="MF_01401">
    <property type="entry name" value="MsrA"/>
    <property type="match status" value="1"/>
</dbReference>
<evidence type="ECO:0000259" key="6">
    <source>
        <dbReference type="Pfam" id="PF01625"/>
    </source>
</evidence>
<dbReference type="SUPFAM" id="SSF55068">
    <property type="entry name" value="Peptide methionine sulfoxide reductase"/>
    <property type="match status" value="1"/>
</dbReference>
<comment type="caution">
    <text evidence="7">The sequence shown here is derived from an EMBL/GenBank/DDBJ whole genome shotgun (WGS) entry which is preliminary data.</text>
</comment>
<evidence type="ECO:0000256" key="3">
    <source>
        <dbReference type="ARBA" id="ARBA00048782"/>
    </source>
</evidence>
<organism evidence="7 8">
    <name type="scientific">Allosphingosinicella ginsenosidimutans</name>
    <dbReference type="NCBI Taxonomy" id="1176539"/>
    <lineage>
        <taxon>Bacteria</taxon>
        <taxon>Pseudomonadati</taxon>
        <taxon>Pseudomonadota</taxon>
        <taxon>Alphaproteobacteria</taxon>
        <taxon>Sphingomonadales</taxon>
        <taxon>Sphingomonadaceae</taxon>
        <taxon>Allosphingosinicella</taxon>
    </lineage>
</organism>
<feature type="active site" evidence="4">
    <location>
        <position position="31"/>
    </location>
</feature>
<dbReference type="PANTHER" id="PTHR42799">
    <property type="entry name" value="MITOCHONDRIAL PEPTIDE METHIONINE SULFOXIDE REDUCTASE"/>
    <property type="match status" value="1"/>
</dbReference>
<feature type="chain" id="PRO_5022861238" description="Peptide methionine sulfoxide reductase MsrA" evidence="5">
    <location>
        <begin position="26"/>
        <end position="193"/>
    </location>
</feature>
<dbReference type="Pfam" id="PF01625">
    <property type="entry name" value="PMSR"/>
    <property type="match status" value="1"/>
</dbReference>
<keyword evidence="8" id="KW-1185">Reference proteome</keyword>
<evidence type="ECO:0000256" key="5">
    <source>
        <dbReference type="SAM" id="SignalP"/>
    </source>
</evidence>
<dbReference type="Gene3D" id="3.30.1060.10">
    <property type="entry name" value="Peptide methionine sulphoxide reductase MsrA"/>
    <property type="match status" value="1"/>
</dbReference>
<protein>
    <recommendedName>
        <fullName evidence="4">Peptide methionine sulfoxide reductase MsrA</fullName>
        <shortName evidence="4">Protein-methionine-S-oxide reductase</shortName>
        <ecNumber evidence="4">1.8.4.11</ecNumber>
    </recommendedName>
    <alternativeName>
        <fullName evidence="4">Peptide-methionine (S)-S-oxide reductase</fullName>
        <shortName evidence="4">Peptide Met(O) reductase</shortName>
    </alternativeName>
</protein>
<name>A0A5C6TR94_9SPHN</name>
<evidence type="ECO:0000313" key="8">
    <source>
        <dbReference type="Proteomes" id="UP000321249"/>
    </source>
</evidence>
<comment type="function">
    <text evidence="4">Has an important function as a repair enzyme for proteins that have been inactivated by oxidation. Catalyzes the reversible oxidation-reduction of methionine sulfoxide in proteins to methionine.</text>
</comment>
<feature type="domain" description="Peptide methionine sulphoxide reductase MsrA" evidence="6">
    <location>
        <begin position="25"/>
        <end position="173"/>
    </location>
</feature>